<dbReference type="AlphaFoldDB" id="A0A9K3PQB6"/>
<keyword evidence="4" id="KW-1185">Reference proteome</keyword>
<evidence type="ECO:0000256" key="2">
    <source>
        <dbReference type="SAM" id="MobiDB-lite"/>
    </source>
</evidence>
<name>A0A9K3PQB6_9STRA</name>
<comment type="similarity">
    <text evidence="1">Belongs to the IST1 family.</text>
</comment>
<reference evidence="3" key="1">
    <citation type="journal article" date="2021" name="Sci. Rep.">
        <title>Diploid genomic architecture of Nitzschia inconspicua, an elite biomass production diatom.</title>
        <authorList>
            <person name="Oliver A."/>
            <person name="Podell S."/>
            <person name="Pinowska A."/>
            <person name="Traller J.C."/>
            <person name="Smith S.R."/>
            <person name="McClure R."/>
            <person name="Beliaev A."/>
            <person name="Bohutskyi P."/>
            <person name="Hill E.A."/>
            <person name="Rabines A."/>
            <person name="Zheng H."/>
            <person name="Allen L.Z."/>
            <person name="Kuo A."/>
            <person name="Grigoriev I.V."/>
            <person name="Allen A.E."/>
            <person name="Hazlebeck D."/>
            <person name="Allen E.E."/>
        </authorList>
    </citation>
    <scope>NUCLEOTIDE SEQUENCE</scope>
    <source>
        <strain evidence="3">Hildebrandi</strain>
    </source>
</reference>
<dbReference type="GO" id="GO:0015031">
    <property type="term" value="P:protein transport"/>
    <property type="evidence" value="ECO:0007669"/>
    <property type="project" value="InterPro"/>
</dbReference>
<dbReference type="Proteomes" id="UP000693970">
    <property type="component" value="Unassembled WGS sequence"/>
</dbReference>
<comment type="caution">
    <text evidence="3">The sequence shown here is derived from an EMBL/GenBank/DDBJ whole genome shotgun (WGS) entry which is preliminary data.</text>
</comment>
<organism evidence="3 4">
    <name type="scientific">Nitzschia inconspicua</name>
    <dbReference type="NCBI Taxonomy" id="303405"/>
    <lineage>
        <taxon>Eukaryota</taxon>
        <taxon>Sar</taxon>
        <taxon>Stramenopiles</taxon>
        <taxon>Ochrophyta</taxon>
        <taxon>Bacillariophyta</taxon>
        <taxon>Bacillariophyceae</taxon>
        <taxon>Bacillariophycidae</taxon>
        <taxon>Bacillariales</taxon>
        <taxon>Bacillariaceae</taxon>
        <taxon>Nitzschia</taxon>
    </lineage>
</organism>
<evidence type="ECO:0000313" key="3">
    <source>
        <dbReference type="EMBL" id="KAG7355812.1"/>
    </source>
</evidence>
<protein>
    <submittedName>
        <fullName evidence="3">Regulator of Vps4 activity family protein</fullName>
    </submittedName>
</protein>
<feature type="compositionally biased region" description="Low complexity" evidence="2">
    <location>
        <begin position="269"/>
        <end position="290"/>
    </location>
</feature>
<sequence>MFDWGFNPSKLKPQLKMAVHRFQMASNKKSALLKQSMREVAVLLNEDPPKEEKARIKAEALIRDDYIIEAYDILSLNCELLAERIKLIQHSKDCPPDLVSCISTLIYAAPRVDIPELTVIRKQFKAKYGKQFEENAMNNAGGILNERVVTKLSVEPPAAFLVQTYLEQICEKFEVDWSPTYRLTAEQMGEPMRPPVGESVPIGRGTGLGKTFSAHTGMTVTGDDEITYGGNVTLPPAQAPVVSVEPIVPPATGNDDFAEPDIYIPAAPGSVAASQSSQSSQKQQHSSVAPSFPPPNNSSKTTNSNGDRSDDDRDDDNEAGSGAPSNAPSGSRGSASYNDLAARFETLKNL</sequence>
<dbReference type="PANTHER" id="PTHR12161:SF5">
    <property type="entry name" value="IST1 HOMOLOG"/>
    <property type="match status" value="1"/>
</dbReference>
<dbReference type="EMBL" id="JAGRRH010000015">
    <property type="protein sequence ID" value="KAG7355812.1"/>
    <property type="molecule type" value="Genomic_DNA"/>
</dbReference>
<evidence type="ECO:0000256" key="1">
    <source>
        <dbReference type="ARBA" id="ARBA00005536"/>
    </source>
</evidence>
<dbReference type="FunFam" id="1.20.1260.60:FF:000002">
    <property type="entry name" value="Vacuolar protein sorting-associated protein IST1"/>
    <property type="match status" value="1"/>
</dbReference>
<dbReference type="PANTHER" id="PTHR12161">
    <property type="entry name" value="IST1 FAMILY MEMBER"/>
    <property type="match status" value="1"/>
</dbReference>
<feature type="compositionally biased region" description="Low complexity" evidence="2">
    <location>
        <begin position="319"/>
        <end position="336"/>
    </location>
</feature>
<feature type="region of interest" description="Disordered" evidence="2">
    <location>
        <begin position="269"/>
        <end position="337"/>
    </location>
</feature>
<dbReference type="InterPro" id="IPR005061">
    <property type="entry name" value="Ist1"/>
</dbReference>
<dbReference type="Pfam" id="PF03398">
    <property type="entry name" value="Ist1"/>
    <property type="match status" value="1"/>
</dbReference>
<accession>A0A9K3PQB6</accession>
<evidence type="ECO:0000313" key="4">
    <source>
        <dbReference type="Proteomes" id="UP000693970"/>
    </source>
</evidence>
<dbReference type="OrthoDB" id="29853at2759"/>
<reference evidence="3" key="2">
    <citation type="submission" date="2021-04" db="EMBL/GenBank/DDBJ databases">
        <authorList>
            <person name="Podell S."/>
        </authorList>
    </citation>
    <scope>NUCLEOTIDE SEQUENCE</scope>
    <source>
        <strain evidence="3">Hildebrandi</strain>
    </source>
</reference>
<proteinExistence type="inferred from homology"/>
<gene>
    <name evidence="3" type="ORF">IV203_000498</name>
</gene>